<gene>
    <name evidence="1" type="ORF">LCGC14_1860960</name>
</gene>
<comment type="caution">
    <text evidence="1">The sequence shown here is derived from an EMBL/GenBank/DDBJ whole genome shotgun (WGS) entry which is preliminary data.</text>
</comment>
<proteinExistence type="predicted"/>
<name>A0A0F9J6L7_9ZZZZ</name>
<sequence length="124" mass="13860">MFRFDEPAVEAQGRDRLDEYLPGARLMRPKRSKKALPPKLGLAVIMTDKLVGQENEDAIKLVMRQVTESLARESAKLYGSTNRVFVVGPLEFEYNEGEFEVAEGVMAPGTEVKVFAPVETENVD</sequence>
<accession>A0A0F9J6L7</accession>
<organism evidence="1">
    <name type="scientific">marine sediment metagenome</name>
    <dbReference type="NCBI Taxonomy" id="412755"/>
    <lineage>
        <taxon>unclassified sequences</taxon>
        <taxon>metagenomes</taxon>
        <taxon>ecological metagenomes</taxon>
    </lineage>
</organism>
<dbReference type="AlphaFoldDB" id="A0A0F9J6L7"/>
<protein>
    <submittedName>
        <fullName evidence="1">Uncharacterized protein</fullName>
    </submittedName>
</protein>
<dbReference type="EMBL" id="LAZR01018832">
    <property type="protein sequence ID" value="KKL94807.1"/>
    <property type="molecule type" value="Genomic_DNA"/>
</dbReference>
<evidence type="ECO:0000313" key="1">
    <source>
        <dbReference type="EMBL" id="KKL94807.1"/>
    </source>
</evidence>
<reference evidence="1" key="1">
    <citation type="journal article" date="2015" name="Nature">
        <title>Complex archaea that bridge the gap between prokaryotes and eukaryotes.</title>
        <authorList>
            <person name="Spang A."/>
            <person name="Saw J.H."/>
            <person name="Jorgensen S.L."/>
            <person name="Zaremba-Niedzwiedzka K."/>
            <person name="Martijn J."/>
            <person name="Lind A.E."/>
            <person name="van Eijk R."/>
            <person name="Schleper C."/>
            <person name="Guy L."/>
            <person name="Ettema T.J."/>
        </authorList>
    </citation>
    <scope>NUCLEOTIDE SEQUENCE</scope>
</reference>